<keyword evidence="8" id="KW-1185">Reference proteome</keyword>
<proteinExistence type="predicted"/>
<keyword evidence="3 6" id="KW-1133">Transmembrane helix</keyword>
<accession>A0A3N2PUN0</accession>
<reference evidence="7 8" key="1">
    <citation type="journal article" date="2018" name="Mol. Ecol.">
        <title>The obligate alkalophilic soda-lake fungus Sodiomyces alkalinus has shifted to a protein diet.</title>
        <authorList>
            <person name="Grum-Grzhimaylo A.A."/>
            <person name="Falkoski D.L."/>
            <person name="van den Heuvel J."/>
            <person name="Valero-Jimenez C.A."/>
            <person name="Min B."/>
            <person name="Choi I.G."/>
            <person name="Lipzen A."/>
            <person name="Daum C.G."/>
            <person name="Aanen D.K."/>
            <person name="Tsang A."/>
            <person name="Henrissat B."/>
            <person name="Bilanenko E.N."/>
            <person name="de Vries R.P."/>
            <person name="van Kan J.A.L."/>
            <person name="Grigoriev I.V."/>
            <person name="Debets A.J.M."/>
        </authorList>
    </citation>
    <scope>NUCLEOTIDE SEQUENCE [LARGE SCALE GENOMIC DNA]</scope>
    <source>
        <strain evidence="7 8">F11</strain>
    </source>
</reference>
<evidence type="ECO:0000313" key="7">
    <source>
        <dbReference type="EMBL" id="ROT38215.1"/>
    </source>
</evidence>
<dbReference type="GO" id="GO:0022857">
    <property type="term" value="F:transmembrane transporter activity"/>
    <property type="evidence" value="ECO:0007669"/>
    <property type="project" value="InterPro"/>
</dbReference>
<evidence type="ECO:0000256" key="1">
    <source>
        <dbReference type="ARBA" id="ARBA00004141"/>
    </source>
</evidence>
<feature type="transmembrane region" description="Helical" evidence="6">
    <location>
        <begin position="425"/>
        <end position="444"/>
    </location>
</feature>
<organism evidence="7 8">
    <name type="scientific">Sodiomyces alkalinus (strain CBS 110278 / VKM F-3762 / F11)</name>
    <name type="common">Alkaliphilic filamentous fungus</name>
    <dbReference type="NCBI Taxonomy" id="1314773"/>
    <lineage>
        <taxon>Eukaryota</taxon>
        <taxon>Fungi</taxon>
        <taxon>Dikarya</taxon>
        <taxon>Ascomycota</taxon>
        <taxon>Pezizomycotina</taxon>
        <taxon>Sordariomycetes</taxon>
        <taxon>Hypocreomycetidae</taxon>
        <taxon>Glomerellales</taxon>
        <taxon>Plectosphaerellaceae</taxon>
        <taxon>Sodiomyces</taxon>
    </lineage>
</organism>
<feature type="transmembrane region" description="Helical" evidence="6">
    <location>
        <begin position="359"/>
        <end position="376"/>
    </location>
</feature>
<dbReference type="OrthoDB" id="4078873at2759"/>
<name>A0A3N2PUN0_SODAK</name>
<feature type="transmembrane region" description="Helical" evidence="6">
    <location>
        <begin position="115"/>
        <end position="135"/>
    </location>
</feature>
<evidence type="ECO:0000313" key="8">
    <source>
        <dbReference type="Proteomes" id="UP000272025"/>
    </source>
</evidence>
<evidence type="ECO:0000256" key="5">
    <source>
        <dbReference type="SAM" id="MobiDB-lite"/>
    </source>
</evidence>
<feature type="transmembrane region" description="Helical" evidence="6">
    <location>
        <begin position="176"/>
        <end position="194"/>
    </location>
</feature>
<keyword evidence="4 6" id="KW-0472">Membrane</keyword>
<dbReference type="GeneID" id="39576607"/>
<feature type="transmembrane region" description="Helical" evidence="6">
    <location>
        <begin position="317"/>
        <end position="339"/>
    </location>
</feature>
<evidence type="ECO:0000256" key="6">
    <source>
        <dbReference type="SAM" id="Phobius"/>
    </source>
</evidence>
<dbReference type="Proteomes" id="UP000272025">
    <property type="component" value="Unassembled WGS sequence"/>
</dbReference>
<feature type="region of interest" description="Disordered" evidence="5">
    <location>
        <begin position="14"/>
        <end position="36"/>
    </location>
</feature>
<dbReference type="PANTHER" id="PTHR23501">
    <property type="entry name" value="MAJOR FACILITATOR SUPERFAMILY"/>
    <property type="match status" value="1"/>
</dbReference>
<feature type="compositionally biased region" description="Polar residues" evidence="5">
    <location>
        <begin position="15"/>
        <end position="28"/>
    </location>
</feature>
<sequence length="604" mass="66814">MTLQHPGHLVPAARSQDNVHLAGSSTTPIDFDPEKNNSQINSSEAIHVVENDAGQEADGNSFKQEGVKKVEAVTQIWNKKTLFLIFYIVAVVDMLVVSTQANLDAYVTSEFARHGLIGTISIVSSLLGGCSALTISKIIDVWGRIEGFLCMMGLVAIGMLMKALCRNVETYAAAHTFYWVGHLGLLYVIDVMLADMTSLRNRMLILTLNGTPTIASSFAGPRIAQLFYEESHFRWAFGAFGIILVGVCLPAALVMFFYQRKAYQMGAIQKKTSDRKWWQSIYYYVLQFDVLGIILITAGFALILLPFSLAPRQTRGWADPGMIVMIVMGVVSLVLFVVWERWLAPVQFMPFEYLKDRTIIGACLVYGLMFISIFIWDTYYFSYLQVVHRQSITHAGYILNSFSLMSSFISPFIGVLISYTGDYKWTGLAGVPFMALGTGLLVYFRQPHNHVGLLVMCQLLNGIGSALFATCAQLGVMAAVPHQQIATAIALWGMFGGIGASIGVAIAGALWNNIIPQRLYELLPDSAKGQFAEIYGDMVLQMSFPDGDPIREAIVGAYADVQRRMAIAGACFMPALFVCVFIWRNVNVKKLERERGTQTKGTIF</sequence>
<feature type="transmembrane region" description="Helical" evidence="6">
    <location>
        <begin position="451"/>
        <end position="479"/>
    </location>
</feature>
<evidence type="ECO:0000256" key="2">
    <source>
        <dbReference type="ARBA" id="ARBA00022692"/>
    </source>
</evidence>
<dbReference type="SUPFAM" id="SSF103473">
    <property type="entry name" value="MFS general substrate transporter"/>
    <property type="match status" value="1"/>
</dbReference>
<dbReference type="EMBL" id="ML119056">
    <property type="protein sequence ID" value="ROT38215.1"/>
    <property type="molecule type" value="Genomic_DNA"/>
</dbReference>
<evidence type="ECO:0000256" key="4">
    <source>
        <dbReference type="ARBA" id="ARBA00023136"/>
    </source>
</evidence>
<evidence type="ECO:0000256" key="3">
    <source>
        <dbReference type="ARBA" id="ARBA00022989"/>
    </source>
</evidence>
<dbReference type="PANTHER" id="PTHR23501:SF107">
    <property type="entry name" value="TRANSPORTER, PUTATIVE (AFU_ORTHOLOGUE AFUA_7G04730)-RELATED"/>
    <property type="match status" value="1"/>
</dbReference>
<feature type="transmembrane region" description="Helical" evidence="6">
    <location>
        <begin position="281"/>
        <end position="305"/>
    </location>
</feature>
<feature type="transmembrane region" description="Helical" evidence="6">
    <location>
        <begin position="147"/>
        <end position="164"/>
    </location>
</feature>
<feature type="transmembrane region" description="Helical" evidence="6">
    <location>
        <begin position="82"/>
        <end position="103"/>
    </location>
</feature>
<dbReference type="GO" id="GO:0005886">
    <property type="term" value="C:plasma membrane"/>
    <property type="evidence" value="ECO:0007669"/>
    <property type="project" value="TreeGrafter"/>
</dbReference>
<feature type="transmembrane region" description="Helical" evidence="6">
    <location>
        <begin position="235"/>
        <end position="258"/>
    </location>
</feature>
<protein>
    <submittedName>
        <fullName evidence="7">MFS general substrate transporter</fullName>
    </submittedName>
</protein>
<dbReference type="InterPro" id="IPR011701">
    <property type="entry name" value="MFS"/>
</dbReference>
<feature type="transmembrane region" description="Helical" evidence="6">
    <location>
        <begin position="485"/>
        <end position="511"/>
    </location>
</feature>
<keyword evidence="2 6" id="KW-0812">Transmembrane</keyword>
<dbReference type="Pfam" id="PF07690">
    <property type="entry name" value="MFS_1"/>
    <property type="match status" value="1"/>
</dbReference>
<comment type="subcellular location">
    <subcellularLocation>
        <location evidence="1">Membrane</location>
        <topology evidence="1">Multi-pass membrane protein</topology>
    </subcellularLocation>
</comment>
<dbReference type="AlphaFoldDB" id="A0A3N2PUN0"/>
<dbReference type="InterPro" id="IPR036259">
    <property type="entry name" value="MFS_trans_sf"/>
</dbReference>
<gene>
    <name evidence="7" type="ORF">SODALDRAFT_278684</name>
</gene>
<dbReference type="Gene3D" id="1.20.1250.20">
    <property type="entry name" value="MFS general substrate transporter like domains"/>
    <property type="match status" value="2"/>
</dbReference>
<feature type="transmembrane region" description="Helical" evidence="6">
    <location>
        <begin position="565"/>
        <end position="583"/>
    </location>
</feature>
<dbReference type="STRING" id="1314773.A0A3N2PUN0"/>
<dbReference type="RefSeq" id="XP_028466021.1">
    <property type="nucleotide sequence ID" value="XM_028608129.1"/>
</dbReference>
<feature type="transmembrane region" description="Helical" evidence="6">
    <location>
        <begin position="397"/>
        <end position="419"/>
    </location>
</feature>